<dbReference type="EMBL" id="BARW01033011">
    <property type="protein sequence ID" value="GAJ05210.1"/>
    <property type="molecule type" value="Genomic_DNA"/>
</dbReference>
<comment type="caution">
    <text evidence="1">The sequence shown here is derived from an EMBL/GenBank/DDBJ whole genome shotgun (WGS) entry which is preliminary data.</text>
</comment>
<protein>
    <submittedName>
        <fullName evidence="1">Uncharacterized protein</fullName>
    </submittedName>
</protein>
<dbReference type="AlphaFoldDB" id="X1VES1"/>
<proteinExistence type="predicted"/>
<name>X1VES1_9ZZZZ</name>
<gene>
    <name evidence="1" type="ORF">S12H4_52104</name>
</gene>
<evidence type="ECO:0000313" key="1">
    <source>
        <dbReference type="EMBL" id="GAJ05210.1"/>
    </source>
</evidence>
<organism evidence="1">
    <name type="scientific">marine sediment metagenome</name>
    <dbReference type="NCBI Taxonomy" id="412755"/>
    <lineage>
        <taxon>unclassified sequences</taxon>
        <taxon>metagenomes</taxon>
        <taxon>ecological metagenomes</taxon>
    </lineage>
</organism>
<sequence>MPKLPPSPFKGITLLEAKKLPTPFGTVETPSIELPPLKLPKLESRHGKALAHALGVDLADIVGVIPYVGSTLADSLRRMHTEEIRKILTSDEFDKYAKWDRTYPDVLALLRSRLP</sequence>
<reference evidence="1" key="1">
    <citation type="journal article" date="2014" name="Front. Microbiol.">
        <title>High frequency of phylogenetically diverse reductive dehalogenase-homologous genes in deep subseafloor sedimentary metagenomes.</title>
        <authorList>
            <person name="Kawai M."/>
            <person name="Futagami T."/>
            <person name="Toyoda A."/>
            <person name="Takaki Y."/>
            <person name="Nishi S."/>
            <person name="Hori S."/>
            <person name="Arai W."/>
            <person name="Tsubouchi T."/>
            <person name="Morono Y."/>
            <person name="Uchiyama I."/>
            <person name="Ito T."/>
            <person name="Fujiyama A."/>
            <person name="Inagaki F."/>
            <person name="Takami H."/>
        </authorList>
    </citation>
    <scope>NUCLEOTIDE SEQUENCE</scope>
    <source>
        <strain evidence="1">Expedition CK06-06</strain>
    </source>
</reference>
<accession>X1VES1</accession>